<dbReference type="Pfam" id="PF01257">
    <property type="entry name" value="2Fe-2S_thioredx"/>
    <property type="match status" value="1"/>
</dbReference>
<dbReference type="STRING" id="1748243.Tel_16465"/>
<protein>
    <submittedName>
        <fullName evidence="1">2Fe-2S ferredoxin</fullName>
    </submittedName>
</protein>
<evidence type="ECO:0000313" key="2">
    <source>
        <dbReference type="Proteomes" id="UP000055136"/>
    </source>
</evidence>
<name>A0A0S2THG0_9GAMM</name>
<dbReference type="KEGG" id="tee:Tel_16465"/>
<sequence>MAYYTRHAFVCCNQTSDGSQCCQDHNALAMVKYAKDRLKELDMFGPGKVRLNKSGCMGRCGEGPVLVVYPDETWYTYVDQEDIEEIIQEHLINGREVARLKI</sequence>
<dbReference type="AlphaFoldDB" id="A0A0S2THG0"/>
<organism evidence="1 2">
    <name type="scientific">Candidatus Tenderia electrophaga</name>
    <dbReference type="NCBI Taxonomy" id="1748243"/>
    <lineage>
        <taxon>Bacteria</taxon>
        <taxon>Pseudomonadati</taxon>
        <taxon>Pseudomonadota</taxon>
        <taxon>Gammaproteobacteria</taxon>
        <taxon>Candidatus Tenderiales</taxon>
        <taxon>Candidatus Tenderiaceae</taxon>
        <taxon>Candidatus Tenderia</taxon>
    </lineage>
</organism>
<dbReference type="EMBL" id="CP013099">
    <property type="protein sequence ID" value="ALP54617.1"/>
    <property type="molecule type" value="Genomic_DNA"/>
</dbReference>
<proteinExistence type="predicted"/>
<reference evidence="1" key="1">
    <citation type="submission" date="2015-10" db="EMBL/GenBank/DDBJ databases">
        <title>Description of Candidatus Tenderia electrophaga gen. nov, sp. nov., an Uncultivated Electroautotroph from a Biocathode Enrichment.</title>
        <authorList>
            <person name="Eddie B.J."/>
            <person name="Malanoski A.P."/>
            <person name="Wang Z."/>
            <person name="Hall R.J."/>
            <person name="Oh S.D."/>
            <person name="Heiner C."/>
            <person name="Lin B."/>
            <person name="Strycharz-Glaven S.M."/>
        </authorList>
    </citation>
    <scope>NUCLEOTIDE SEQUENCE [LARGE SCALE GENOMIC DNA]</scope>
    <source>
        <strain evidence="1">NRL1</strain>
    </source>
</reference>
<dbReference type="SUPFAM" id="SSF52833">
    <property type="entry name" value="Thioredoxin-like"/>
    <property type="match status" value="1"/>
</dbReference>
<evidence type="ECO:0000313" key="1">
    <source>
        <dbReference type="EMBL" id="ALP54617.1"/>
    </source>
</evidence>
<dbReference type="InterPro" id="IPR036249">
    <property type="entry name" value="Thioredoxin-like_sf"/>
</dbReference>
<accession>A0A0S2THG0</accession>
<gene>
    <name evidence="1" type="ORF">Tel_16465</name>
</gene>
<dbReference type="Gene3D" id="3.40.30.10">
    <property type="entry name" value="Glutaredoxin"/>
    <property type="match status" value="1"/>
</dbReference>
<keyword evidence="2" id="KW-1185">Reference proteome</keyword>
<dbReference type="CDD" id="cd02980">
    <property type="entry name" value="TRX_Fd_family"/>
    <property type="match status" value="1"/>
</dbReference>
<dbReference type="Proteomes" id="UP000055136">
    <property type="component" value="Chromosome"/>
</dbReference>